<accession>A0ABU0ABA8</accession>
<organism evidence="2 3">
    <name type="scientific">Cytobacillus purgationiresistens</name>
    <dbReference type="NCBI Taxonomy" id="863449"/>
    <lineage>
        <taxon>Bacteria</taxon>
        <taxon>Bacillati</taxon>
        <taxon>Bacillota</taxon>
        <taxon>Bacilli</taxon>
        <taxon>Bacillales</taxon>
        <taxon>Bacillaceae</taxon>
        <taxon>Cytobacillus</taxon>
    </lineage>
</organism>
<evidence type="ECO:0000313" key="2">
    <source>
        <dbReference type="EMBL" id="MDQ0268305.1"/>
    </source>
</evidence>
<feature type="coiled-coil region" evidence="1">
    <location>
        <begin position="21"/>
        <end position="55"/>
    </location>
</feature>
<evidence type="ECO:0000313" key="3">
    <source>
        <dbReference type="Proteomes" id="UP001238088"/>
    </source>
</evidence>
<name>A0ABU0ABA8_9BACI</name>
<comment type="caution">
    <text evidence="2">The sequence shown here is derived from an EMBL/GenBank/DDBJ whole genome shotgun (WGS) entry which is preliminary data.</text>
</comment>
<dbReference type="Proteomes" id="UP001238088">
    <property type="component" value="Unassembled WGS sequence"/>
</dbReference>
<dbReference type="EMBL" id="JAUSUB010000001">
    <property type="protein sequence ID" value="MDQ0268305.1"/>
    <property type="molecule type" value="Genomic_DNA"/>
</dbReference>
<dbReference type="RefSeq" id="WP_307470955.1">
    <property type="nucleotide sequence ID" value="NZ_JAUSUB010000001.1"/>
</dbReference>
<keyword evidence="1" id="KW-0175">Coiled coil</keyword>
<keyword evidence="3" id="KW-1185">Reference proteome</keyword>
<sequence length="58" mass="7018">MKSHKDVHSLKELIILMDLDHDRVDFRLDELELKLEHLKKKLERFENKIQTLGTDFSK</sequence>
<proteinExistence type="predicted"/>
<gene>
    <name evidence="2" type="ORF">J2S17_000174</name>
</gene>
<reference evidence="2 3" key="1">
    <citation type="submission" date="2023-07" db="EMBL/GenBank/DDBJ databases">
        <title>Genomic Encyclopedia of Type Strains, Phase IV (KMG-IV): sequencing the most valuable type-strain genomes for metagenomic binning, comparative biology and taxonomic classification.</title>
        <authorList>
            <person name="Goeker M."/>
        </authorList>
    </citation>
    <scope>NUCLEOTIDE SEQUENCE [LARGE SCALE GENOMIC DNA]</scope>
    <source>
        <strain evidence="2 3">DSM 23494</strain>
    </source>
</reference>
<protein>
    <submittedName>
        <fullName evidence="2">Multidrug resistance efflux pump</fullName>
    </submittedName>
</protein>
<evidence type="ECO:0000256" key="1">
    <source>
        <dbReference type="SAM" id="Coils"/>
    </source>
</evidence>